<dbReference type="SUPFAM" id="SSF50891">
    <property type="entry name" value="Cyclophilin-like"/>
    <property type="match status" value="1"/>
</dbReference>
<dbReference type="EC" id="5.2.1.8" evidence="4"/>
<dbReference type="GO" id="GO:0016018">
    <property type="term" value="F:cyclosporin A binding"/>
    <property type="evidence" value="ECO:0007669"/>
    <property type="project" value="TreeGrafter"/>
</dbReference>
<dbReference type="PANTHER" id="PTHR11071:SF561">
    <property type="entry name" value="PEPTIDYL-PROLYL CIS-TRANS ISOMERASE D-RELATED"/>
    <property type="match status" value="1"/>
</dbReference>
<organism evidence="6 7">
    <name type="scientific">Stentor coeruleus</name>
    <dbReference type="NCBI Taxonomy" id="5963"/>
    <lineage>
        <taxon>Eukaryota</taxon>
        <taxon>Sar</taxon>
        <taxon>Alveolata</taxon>
        <taxon>Ciliophora</taxon>
        <taxon>Postciliodesmatophora</taxon>
        <taxon>Heterotrichea</taxon>
        <taxon>Heterotrichida</taxon>
        <taxon>Stentoridae</taxon>
        <taxon>Stentor</taxon>
    </lineage>
</organism>
<dbReference type="InterPro" id="IPR024936">
    <property type="entry name" value="Cyclophilin-type_PPIase"/>
</dbReference>
<dbReference type="FunFam" id="2.40.100.10:FF:000002">
    <property type="entry name" value="Peptidyl-prolyl cis-trans isomerase"/>
    <property type="match status" value="1"/>
</dbReference>
<evidence type="ECO:0000259" key="5">
    <source>
        <dbReference type="PROSITE" id="PS50072"/>
    </source>
</evidence>
<dbReference type="CDD" id="cd01926">
    <property type="entry name" value="cyclophilin_ABH_like"/>
    <property type="match status" value="1"/>
</dbReference>
<keyword evidence="4" id="KW-0732">Signal</keyword>
<accession>A0A1R2BHW4</accession>
<dbReference type="PRINTS" id="PR00153">
    <property type="entry name" value="CSAPPISMRASE"/>
</dbReference>
<dbReference type="PROSITE" id="PS50072">
    <property type="entry name" value="CSA_PPIASE_2"/>
    <property type="match status" value="1"/>
</dbReference>
<name>A0A1R2BHW4_9CILI</name>
<keyword evidence="3 4" id="KW-0413">Isomerase</keyword>
<evidence type="ECO:0000256" key="2">
    <source>
        <dbReference type="ARBA" id="ARBA00023110"/>
    </source>
</evidence>
<dbReference type="PANTHER" id="PTHR11071">
    <property type="entry name" value="PEPTIDYL-PROLYL CIS-TRANS ISOMERASE"/>
    <property type="match status" value="1"/>
</dbReference>
<feature type="signal peptide" evidence="4">
    <location>
        <begin position="1"/>
        <end position="19"/>
    </location>
</feature>
<feature type="chain" id="PRO_5010004431" description="Peptidyl-prolyl cis-trans isomerase" evidence="4">
    <location>
        <begin position="20"/>
        <end position="191"/>
    </location>
</feature>
<dbReference type="AlphaFoldDB" id="A0A1R2BHW4"/>
<keyword evidence="2 4" id="KW-0697">Rotamase</keyword>
<evidence type="ECO:0000256" key="1">
    <source>
        <dbReference type="ARBA" id="ARBA00007365"/>
    </source>
</evidence>
<comment type="caution">
    <text evidence="6">The sequence shown here is derived from an EMBL/GenBank/DDBJ whole genome shotgun (WGS) entry which is preliminary data.</text>
</comment>
<comment type="catalytic activity">
    <reaction evidence="4">
        <text>[protein]-peptidylproline (omega=180) = [protein]-peptidylproline (omega=0)</text>
        <dbReference type="Rhea" id="RHEA:16237"/>
        <dbReference type="Rhea" id="RHEA-COMP:10747"/>
        <dbReference type="Rhea" id="RHEA-COMP:10748"/>
        <dbReference type="ChEBI" id="CHEBI:83833"/>
        <dbReference type="ChEBI" id="CHEBI:83834"/>
        <dbReference type="EC" id="5.2.1.8"/>
    </reaction>
</comment>
<evidence type="ECO:0000256" key="4">
    <source>
        <dbReference type="RuleBase" id="RU363019"/>
    </source>
</evidence>
<dbReference type="GO" id="GO:0005737">
    <property type="term" value="C:cytoplasm"/>
    <property type="evidence" value="ECO:0007669"/>
    <property type="project" value="TreeGrafter"/>
</dbReference>
<dbReference type="Gene3D" id="2.40.100.10">
    <property type="entry name" value="Cyclophilin-like"/>
    <property type="match status" value="1"/>
</dbReference>
<dbReference type="InterPro" id="IPR020892">
    <property type="entry name" value="Cyclophilin-type_PPIase_CS"/>
</dbReference>
<comment type="similarity">
    <text evidence="1 4">Belongs to the cyclophilin-type PPIase family.</text>
</comment>
<comment type="function">
    <text evidence="4">PPIases accelerate the folding of proteins. It catalyzes the cis-trans isomerization of proline imidic peptide bonds in oligopeptides.</text>
</comment>
<dbReference type="EMBL" id="MPUH01000637">
    <property type="protein sequence ID" value="OMJ76329.1"/>
    <property type="molecule type" value="Genomic_DNA"/>
</dbReference>
<dbReference type="InterPro" id="IPR002130">
    <property type="entry name" value="Cyclophilin-type_PPIase_dom"/>
</dbReference>
<dbReference type="GO" id="GO:0006457">
    <property type="term" value="P:protein folding"/>
    <property type="evidence" value="ECO:0007669"/>
    <property type="project" value="InterPro"/>
</dbReference>
<dbReference type="PROSITE" id="PS00170">
    <property type="entry name" value="CSA_PPIASE_1"/>
    <property type="match status" value="1"/>
</dbReference>
<evidence type="ECO:0000256" key="3">
    <source>
        <dbReference type="ARBA" id="ARBA00023235"/>
    </source>
</evidence>
<dbReference type="PIRSF" id="PIRSF001467">
    <property type="entry name" value="Peptidylpro_ismrse"/>
    <property type="match status" value="1"/>
</dbReference>
<dbReference type="Proteomes" id="UP000187209">
    <property type="component" value="Unassembled WGS sequence"/>
</dbReference>
<sequence>MKFLLLSLLFICALSKIHDVEISNKVFFDVEADGEFLGRIVFGLYGKTVPKTAENFRALCTGENGQTADGKALHYKGSSFHRVIPEFMIQGGDFTRGDGTGGESIYGKKFPDENFTLKHKGPGLLSMANAGKNTNGSQFFITTVSTPWLDGKHVVFGEVLEGMEIVKKIESYGSQSGKPSKKVVIRDSGEL</sequence>
<dbReference type="InterPro" id="IPR029000">
    <property type="entry name" value="Cyclophilin-like_dom_sf"/>
</dbReference>
<dbReference type="GO" id="GO:0003755">
    <property type="term" value="F:peptidyl-prolyl cis-trans isomerase activity"/>
    <property type="evidence" value="ECO:0007669"/>
    <property type="project" value="UniProtKB-UniRule"/>
</dbReference>
<keyword evidence="7" id="KW-1185">Reference proteome</keyword>
<dbReference type="OrthoDB" id="193499at2759"/>
<gene>
    <name evidence="6" type="ORF">SteCoe_24315</name>
</gene>
<feature type="domain" description="PPIase cyclophilin-type" evidence="5">
    <location>
        <begin position="27"/>
        <end position="190"/>
    </location>
</feature>
<dbReference type="Pfam" id="PF00160">
    <property type="entry name" value="Pro_isomerase"/>
    <property type="match status" value="1"/>
</dbReference>
<evidence type="ECO:0000313" key="7">
    <source>
        <dbReference type="Proteomes" id="UP000187209"/>
    </source>
</evidence>
<reference evidence="6 7" key="1">
    <citation type="submission" date="2016-11" db="EMBL/GenBank/DDBJ databases">
        <title>The macronuclear genome of Stentor coeruleus: a giant cell with tiny introns.</title>
        <authorList>
            <person name="Slabodnick M."/>
            <person name="Ruby J.G."/>
            <person name="Reiff S.B."/>
            <person name="Swart E.C."/>
            <person name="Gosai S."/>
            <person name="Prabakaran S."/>
            <person name="Witkowska E."/>
            <person name="Larue G.E."/>
            <person name="Fisher S."/>
            <person name="Freeman R.M."/>
            <person name="Gunawardena J."/>
            <person name="Chu W."/>
            <person name="Stover N.A."/>
            <person name="Gregory B.D."/>
            <person name="Nowacki M."/>
            <person name="Derisi J."/>
            <person name="Roy S.W."/>
            <person name="Marshall W.F."/>
            <person name="Sood P."/>
        </authorList>
    </citation>
    <scope>NUCLEOTIDE SEQUENCE [LARGE SCALE GENOMIC DNA]</scope>
    <source>
        <strain evidence="6">WM001</strain>
    </source>
</reference>
<evidence type="ECO:0000313" key="6">
    <source>
        <dbReference type="EMBL" id="OMJ76329.1"/>
    </source>
</evidence>
<protein>
    <recommendedName>
        <fullName evidence="4">Peptidyl-prolyl cis-trans isomerase</fullName>
        <shortName evidence="4">PPIase</shortName>
        <ecNumber evidence="4">5.2.1.8</ecNumber>
    </recommendedName>
</protein>
<proteinExistence type="inferred from homology"/>